<dbReference type="AlphaFoldDB" id="A0A7S3VDU0"/>
<organism evidence="2">
    <name type="scientific">Chaetoceros debilis</name>
    <dbReference type="NCBI Taxonomy" id="122233"/>
    <lineage>
        <taxon>Eukaryota</taxon>
        <taxon>Sar</taxon>
        <taxon>Stramenopiles</taxon>
        <taxon>Ochrophyta</taxon>
        <taxon>Bacillariophyta</taxon>
        <taxon>Coscinodiscophyceae</taxon>
        <taxon>Chaetocerotophycidae</taxon>
        <taxon>Chaetocerotales</taxon>
        <taxon>Chaetocerotaceae</taxon>
        <taxon>Chaetoceros</taxon>
    </lineage>
</organism>
<dbReference type="InterPro" id="IPR027417">
    <property type="entry name" value="P-loop_NTPase"/>
</dbReference>
<evidence type="ECO:0008006" key="3">
    <source>
        <dbReference type="Google" id="ProtNLM"/>
    </source>
</evidence>
<feature type="region of interest" description="Disordered" evidence="1">
    <location>
        <begin position="1"/>
        <end position="21"/>
    </location>
</feature>
<evidence type="ECO:0000256" key="1">
    <source>
        <dbReference type="SAM" id="MobiDB-lite"/>
    </source>
</evidence>
<accession>A0A7S3VDU0</accession>
<reference evidence="2" key="1">
    <citation type="submission" date="2021-01" db="EMBL/GenBank/DDBJ databases">
        <authorList>
            <person name="Corre E."/>
            <person name="Pelletier E."/>
            <person name="Niang G."/>
            <person name="Scheremetjew M."/>
            <person name="Finn R."/>
            <person name="Kale V."/>
            <person name="Holt S."/>
            <person name="Cochrane G."/>
            <person name="Meng A."/>
            <person name="Brown T."/>
            <person name="Cohen L."/>
        </authorList>
    </citation>
    <scope>NUCLEOTIDE SEQUENCE</scope>
    <source>
        <strain evidence="2">MM31A-1</strain>
    </source>
</reference>
<proteinExistence type="predicted"/>
<dbReference type="SUPFAM" id="SSF52540">
    <property type="entry name" value="P-loop containing nucleoside triphosphate hydrolases"/>
    <property type="match status" value="1"/>
</dbReference>
<protein>
    <recommendedName>
        <fullName evidence="3">Sulfotransferase domain-containing protein</fullName>
    </recommendedName>
</protein>
<name>A0A7S3VDU0_9STRA</name>
<dbReference type="EMBL" id="HBIO01025519">
    <property type="protein sequence ID" value="CAE0474723.1"/>
    <property type="molecule type" value="Transcribed_RNA"/>
</dbReference>
<gene>
    <name evidence="2" type="ORF">CDEB00056_LOCUS19576</name>
</gene>
<evidence type="ECO:0000313" key="2">
    <source>
        <dbReference type="EMBL" id="CAE0474723.1"/>
    </source>
</evidence>
<sequence length="356" mass="40727">MAMMSAQGKMTRRPSSRTRSSIGNLNPVRLVKVTLYLLPVVLLAQTLVVYGKNYTGRGLRTDDVNAVESDSRTYPVLPYPVLPKRLEFVHITKTGGSAIEKAGAMNGVIWGACHYMELEEVGCTKPDLPYISPKYQSYALTSPWHTPPKLLQQYVSADQYPYDDADLFVVVRNPYDRILSEYYCPWTGFHAKSRKDGDPHEPGHLNWWVEATITKLSAQVDEFQKVDPSDRPKVQQEYVNEDPRLLAQKHYVNQAEYVFDGENRVVKNVVHYEHLSEEFNDLMKKYGMDITIPPKHESGVYTSDHGDNRLTFMDLNEASVKIINDYAKADFERLGYKMVDKFEEGIEYNTEATFSS</sequence>